<gene>
    <name evidence="1" type="ORF">GCM10022214_00870</name>
</gene>
<dbReference type="EMBL" id="BAAAZG010000001">
    <property type="protein sequence ID" value="GAA4054075.1"/>
    <property type="molecule type" value="Genomic_DNA"/>
</dbReference>
<keyword evidence="2" id="KW-1185">Reference proteome</keyword>
<reference evidence="2" key="1">
    <citation type="journal article" date="2019" name="Int. J. Syst. Evol. Microbiol.">
        <title>The Global Catalogue of Microorganisms (GCM) 10K type strain sequencing project: providing services to taxonomists for standard genome sequencing and annotation.</title>
        <authorList>
            <consortium name="The Broad Institute Genomics Platform"/>
            <consortium name="The Broad Institute Genome Sequencing Center for Infectious Disease"/>
            <person name="Wu L."/>
            <person name="Ma J."/>
        </authorList>
    </citation>
    <scope>NUCLEOTIDE SEQUENCE [LARGE SCALE GENOMIC DNA]</scope>
    <source>
        <strain evidence="2">JCM 16702</strain>
    </source>
</reference>
<name>A0ABP7UWU4_9ACTN</name>
<sequence length="96" mass="10519">MFAVCGDGEAVPFRGQVLLGPTHQANTLTSPGMAIVVIREGMDWWYGNGQHRVRAMLDQGVTRTVVARLVYPERVMDPVWPHNAPTAVELGIDPHG</sequence>
<dbReference type="Proteomes" id="UP001500683">
    <property type="component" value="Unassembled WGS sequence"/>
</dbReference>
<evidence type="ECO:0000313" key="1">
    <source>
        <dbReference type="EMBL" id="GAA4054075.1"/>
    </source>
</evidence>
<accession>A0ABP7UWU4</accession>
<evidence type="ECO:0000313" key="2">
    <source>
        <dbReference type="Proteomes" id="UP001500683"/>
    </source>
</evidence>
<comment type="caution">
    <text evidence="1">The sequence shown here is derived from an EMBL/GenBank/DDBJ whole genome shotgun (WGS) entry which is preliminary data.</text>
</comment>
<organism evidence="1 2">
    <name type="scientific">Actinomadura miaoliensis</name>
    <dbReference type="NCBI Taxonomy" id="430685"/>
    <lineage>
        <taxon>Bacteria</taxon>
        <taxon>Bacillati</taxon>
        <taxon>Actinomycetota</taxon>
        <taxon>Actinomycetes</taxon>
        <taxon>Streptosporangiales</taxon>
        <taxon>Thermomonosporaceae</taxon>
        <taxon>Actinomadura</taxon>
    </lineage>
</organism>
<proteinExistence type="predicted"/>
<protein>
    <submittedName>
        <fullName evidence="1">Uncharacterized protein</fullName>
    </submittedName>
</protein>